<dbReference type="AlphaFoldDB" id="Q3A6Z9"/>
<gene>
    <name evidence="1" type="ordered locus">Pcar_0593</name>
</gene>
<dbReference type="eggNOG" id="COG2911">
    <property type="taxonomic scope" value="Bacteria"/>
</dbReference>
<sequence length="1052" mass="113433">MKLTHRKSLLAGLVLLGVLCGLVSGTGLLFSDRVLDGVVRPRLVRMAAGRLQAEVGVEHLVWEDGGLTLTDLTVERPDLYRISLARMRIIPSLRDLLRRRLSAVELTDPHVEITPFPASGGGFALPAEPPFTIGRLLLRGGRFAYAHPIHPITLHHINVTVQGGNAFEFTFAAQVSRQAPIAIAANGTGRWRQGLQLQLASLQWHDRSLLREPLMLSLPADQGGHLRLAFTLGDVERSDVEQWLAAFPIAAPMPPGWDFSVNDLRFAVDWQAGMVDAELSMGQGLLKSSDIRLPLASLALTARRQNGRWLGEGRFALDGGATGTLGFQVGASRPQGSLTLTVPDPTALQKLVLGRIALPVAGAADLAVEGGLPEQGAWLSFVLQGKPGRGAPTGAPLDISALTLSGGLNNRQGRWQVEAGARLAGKSLATLAGDMQRLRAKLLTTPWSRLQRLLPVKSRPQWLQVAQGLSAEAVLVRGKQGWQADATGRAERVAARHGTLRDLVVTGHIATAGPRVLLSRGNLRGRVSHDRLGQGLLQARFDASQAQGGGWEVRFSTLDLSSLELMSADGLAGLAGGRLHLQGRMCRAAVTAPLELRVDGRMSASEALWGSWYGQLDTLPVDFAVFANWHPHRSRLELLDLKIDAGGLALVRAQGECLPDATSLSGSLKIADLAKAWDGRGRALVRELRPALGDLGLAGRLEARLTLSGAADRWHLQGEMGLQELAAAWPRIRLTLRGGHGTIPLDLVLPADAGQEGGIRRGQLSFEHFVCGPVRLAAGPLQLAVGPNRCSLENSLRLSVGGGQVTIEQLQAGYAASGLQLETRIRLAGIDLHLLTSELGMVPMQGAINADLGHIRYVDGVLRSDGEVLVEAFGGALRLRNLQLDPISLGLPQFQADLDLTGIDLYLLTQTFAFGAMHGVVDGKVRGLQLYGATPSHFSAQLQTRLEGRRNISVKALNNLSILSQGGLSAALSRGVYRFIDFYRYRRIGLDCHLREDVFTLRGTARPDSRRYLVDGGLLPPKIDIVAPERPISFREMLRRLKRIDRTARGAD</sequence>
<evidence type="ECO:0008006" key="3">
    <source>
        <dbReference type="Google" id="ProtNLM"/>
    </source>
</evidence>
<dbReference type="Proteomes" id="UP000002534">
    <property type="component" value="Chromosome"/>
</dbReference>
<dbReference type="STRING" id="338963.Pcar_0593"/>
<proteinExistence type="predicted"/>
<dbReference type="KEGG" id="pca:Pcar_0593"/>
<dbReference type="EMBL" id="CP000142">
    <property type="protein sequence ID" value="ABA87852.1"/>
    <property type="molecule type" value="Genomic_DNA"/>
</dbReference>
<protein>
    <recommendedName>
        <fullName evidence="3">Dicarboxylate transport domain-containing protein</fullName>
    </recommendedName>
</protein>
<keyword evidence="2" id="KW-1185">Reference proteome</keyword>
<accession>Q3A6Z9</accession>
<reference evidence="2" key="1">
    <citation type="submission" date="2005-10" db="EMBL/GenBank/DDBJ databases">
        <title>Complete sequence of Pelobacter carbinolicus DSM 2380.</title>
        <authorList>
            <person name="Copeland A."/>
            <person name="Lucas S."/>
            <person name="Lapidus A."/>
            <person name="Barry K."/>
            <person name="Detter J.C."/>
            <person name="Glavina T."/>
            <person name="Hammon N."/>
            <person name="Israni S."/>
            <person name="Pitluck S."/>
            <person name="Chertkov O."/>
            <person name="Schmutz J."/>
            <person name="Larimer F."/>
            <person name="Land M."/>
            <person name="Kyrpides N."/>
            <person name="Ivanova N."/>
            <person name="Richardson P."/>
        </authorList>
    </citation>
    <scope>NUCLEOTIDE SEQUENCE [LARGE SCALE GENOMIC DNA]</scope>
    <source>
        <strain evidence="2">DSM 2380 / NBRC 103641 / GraBd1</strain>
    </source>
</reference>
<evidence type="ECO:0000313" key="1">
    <source>
        <dbReference type="EMBL" id="ABA87852.1"/>
    </source>
</evidence>
<organism evidence="1 2">
    <name type="scientific">Syntrophotalea carbinolica (strain DSM 2380 / NBRC 103641 / GraBd1)</name>
    <name type="common">Pelobacter carbinolicus</name>
    <dbReference type="NCBI Taxonomy" id="338963"/>
    <lineage>
        <taxon>Bacteria</taxon>
        <taxon>Pseudomonadati</taxon>
        <taxon>Thermodesulfobacteriota</taxon>
        <taxon>Desulfuromonadia</taxon>
        <taxon>Desulfuromonadales</taxon>
        <taxon>Syntrophotaleaceae</taxon>
        <taxon>Syntrophotalea</taxon>
    </lineage>
</organism>
<dbReference type="OrthoDB" id="5386349at2"/>
<name>Q3A6Z9_SYNC1</name>
<dbReference type="HOGENOM" id="CLU_290654_0_0_7"/>
<reference evidence="1 2" key="2">
    <citation type="journal article" date="2012" name="BMC Genomics">
        <title>The genome of Pelobacter carbinolicus reveals surprising metabolic capabilities and physiological features.</title>
        <authorList>
            <person name="Aklujkar M."/>
            <person name="Haveman S.A."/>
            <person name="Didonato R.Jr."/>
            <person name="Chertkov O."/>
            <person name="Han C.S."/>
            <person name="Land M.L."/>
            <person name="Brown P."/>
            <person name="Lovley D.R."/>
        </authorList>
    </citation>
    <scope>NUCLEOTIDE SEQUENCE [LARGE SCALE GENOMIC DNA]</scope>
    <source>
        <strain evidence="2">DSM 2380 / NBRC 103641 / GraBd1</strain>
    </source>
</reference>
<dbReference type="RefSeq" id="WP_011340293.1">
    <property type="nucleotide sequence ID" value="NC_007498.2"/>
</dbReference>
<evidence type="ECO:0000313" key="2">
    <source>
        <dbReference type="Proteomes" id="UP000002534"/>
    </source>
</evidence>